<organism evidence="3 5">
    <name type="scientific">Caenorhabditis briggsae</name>
    <dbReference type="NCBI Taxonomy" id="6238"/>
    <lineage>
        <taxon>Eukaryota</taxon>
        <taxon>Metazoa</taxon>
        <taxon>Ecdysozoa</taxon>
        <taxon>Nematoda</taxon>
        <taxon>Chromadorea</taxon>
        <taxon>Rhabditida</taxon>
        <taxon>Rhabditina</taxon>
        <taxon>Rhabditomorpha</taxon>
        <taxon>Rhabditoidea</taxon>
        <taxon>Rhabditidae</taxon>
        <taxon>Peloderinae</taxon>
        <taxon>Caenorhabditis</taxon>
    </lineage>
</organism>
<evidence type="ECO:0000313" key="3">
    <source>
        <dbReference type="EMBL" id="ULT95262.1"/>
    </source>
</evidence>
<evidence type="ECO:0000256" key="1">
    <source>
        <dbReference type="SAM" id="SignalP"/>
    </source>
</evidence>
<dbReference type="PROSITE" id="PS50041">
    <property type="entry name" value="C_TYPE_LECTIN_2"/>
    <property type="match status" value="1"/>
</dbReference>
<reference evidence="4 6" key="1">
    <citation type="submission" date="2022-04" db="EMBL/GenBank/DDBJ databases">
        <title>Chromosome-level reference genomes for two strains of Caenorhabditis briggsae: an improved platform for comparative genomics.</title>
        <authorList>
            <person name="Stevens L."/>
            <person name="Andersen E."/>
        </authorList>
    </citation>
    <scope>NUCLEOTIDE SEQUENCE [LARGE SCALE GENOMIC DNA]</scope>
    <source>
        <strain evidence="4">VX34</strain>
        <tissue evidence="4">Whole-organism</tissue>
    </source>
</reference>
<reference evidence="3 5" key="2">
    <citation type="submission" date="2022-05" db="EMBL/GenBank/DDBJ databases">
        <title>Chromosome-level reference genomes for two strains of Caenorhabditis briggsae: an improved platform for comparative genomics.</title>
        <authorList>
            <person name="Stevens L."/>
            <person name="Andersen E.C."/>
        </authorList>
    </citation>
    <scope>NUCLEOTIDE SEQUENCE [LARGE SCALE GENOMIC DNA]</scope>
    <source>
        <strain evidence="3">QX1410_ONT</strain>
        <tissue evidence="3">Whole-organism</tissue>
    </source>
</reference>
<feature type="domain" description="C-type lectin" evidence="2">
    <location>
        <begin position="34"/>
        <end position="170"/>
    </location>
</feature>
<dbReference type="Pfam" id="PF00059">
    <property type="entry name" value="Lectin_C"/>
    <property type="match status" value="1"/>
</dbReference>
<dbReference type="InterPro" id="IPR001304">
    <property type="entry name" value="C-type_lectin-like"/>
</dbReference>
<dbReference type="AlphaFoldDB" id="A0AAE9D550"/>
<evidence type="ECO:0000313" key="6">
    <source>
        <dbReference type="Proteomes" id="UP000829354"/>
    </source>
</evidence>
<dbReference type="InterPro" id="IPR050111">
    <property type="entry name" value="C-type_lectin/snaclec_domain"/>
</dbReference>
<accession>A0AAE9D550</accession>
<dbReference type="Proteomes" id="UP000827892">
    <property type="component" value="Chromosome IV"/>
</dbReference>
<dbReference type="EMBL" id="CP090894">
    <property type="protein sequence ID" value="ULT95262.1"/>
    <property type="molecule type" value="Genomic_DNA"/>
</dbReference>
<protein>
    <recommendedName>
        <fullName evidence="2">C-type lectin domain-containing protein</fullName>
    </recommendedName>
</protein>
<evidence type="ECO:0000313" key="4">
    <source>
        <dbReference type="EMBL" id="UMM28462.1"/>
    </source>
</evidence>
<dbReference type="Gene3D" id="3.10.100.10">
    <property type="entry name" value="Mannose-Binding Protein A, subunit A"/>
    <property type="match status" value="1"/>
</dbReference>
<keyword evidence="1" id="KW-0732">Signal</keyword>
<name>A0AAE9D550_CAEBR</name>
<sequence length="180" mass="21136">MRALVFLSTLLGLSYSVISNRNSRRLCFYGWTQFEQDCYKAYKMRAQFMEAENKCNEVGAHLTSIHSVEENDFLREFTRTGNVQENKWDNNVWIGFFFEKQSGTWKWLDGSPTDYTNWATGEPNFMEYDSEGQASMMPDSSFNEKNNWYNPDGGEWNNLHDMPLRGFICKQKKSSIHILI</sequence>
<dbReference type="PANTHER" id="PTHR22803">
    <property type="entry name" value="MANNOSE, PHOSPHOLIPASE, LECTIN RECEPTOR RELATED"/>
    <property type="match status" value="1"/>
</dbReference>
<dbReference type="CDD" id="cd00037">
    <property type="entry name" value="CLECT"/>
    <property type="match status" value="1"/>
</dbReference>
<evidence type="ECO:0000313" key="5">
    <source>
        <dbReference type="Proteomes" id="UP000827892"/>
    </source>
</evidence>
<keyword evidence="6" id="KW-1185">Reference proteome</keyword>
<proteinExistence type="predicted"/>
<dbReference type="EMBL" id="CP092623">
    <property type="protein sequence ID" value="UMM28462.1"/>
    <property type="molecule type" value="Genomic_DNA"/>
</dbReference>
<dbReference type="Proteomes" id="UP000829354">
    <property type="component" value="Chromosome IV"/>
</dbReference>
<gene>
    <name evidence="3" type="ORF">L3Y34_004174</name>
    <name evidence="4" type="ORF">L5515_011295</name>
</gene>
<dbReference type="SUPFAM" id="SSF56436">
    <property type="entry name" value="C-type lectin-like"/>
    <property type="match status" value="1"/>
</dbReference>
<dbReference type="InterPro" id="IPR016187">
    <property type="entry name" value="CTDL_fold"/>
</dbReference>
<feature type="chain" id="PRO_5044706802" description="C-type lectin domain-containing protein" evidence="1">
    <location>
        <begin position="20"/>
        <end position="180"/>
    </location>
</feature>
<feature type="signal peptide" evidence="1">
    <location>
        <begin position="1"/>
        <end position="19"/>
    </location>
</feature>
<evidence type="ECO:0000259" key="2">
    <source>
        <dbReference type="PROSITE" id="PS50041"/>
    </source>
</evidence>
<dbReference type="InterPro" id="IPR016186">
    <property type="entry name" value="C-type_lectin-like/link_sf"/>
</dbReference>
<dbReference type="SMART" id="SM00034">
    <property type="entry name" value="CLECT"/>
    <property type="match status" value="1"/>
</dbReference>